<dbReference type="AlphaFoldDB" id="A0A8K0PH85"/>
<evidence type="ECO:0000259" key="1">
    <source>
        <dbReference type="Pfam" id="PF07992"/>
    </source>
</evidence>
<name>A0A8K0PH85_9PEZI</name>
<protein>
    <recommendedName>
        <fullName evidence="1">FAD/NAD(P)-binding domain-containing protein</fullName>
    </recommendedName>
</protein>
<evidence type="ECO:0000313" key="3">
    <source>
        <dbReference type="Proteomes" id="UP000809789"/>
    </source>
</evidence>
<dbReference type="EMBL" id="JAESVG020000005">
    <property type="protein sequence ID" value="KAG8627193.1"/>
    <property type="molecule type" value="Genomic_DNA"/>
</dbReference>
<proteinExistence type="predicted"/>
<dbReference type="PRINTS" id="PR00368">
    <property type="entry name" value="FADPNR"/>
</dbReference>
<dbReference type="Gene3D" id="3.50.50.100">
    <property type="match status" value="1"/>
</dbReference>
<dbReference type="Proteomes" id="UP000809789">
    <property type="component" value="Unassembled WGS sequence"/>
</dbReference>
<organism evidence="2 3">
    <name type="scientific">Elsinoe batatas</name>
    <dbReference type="NCBI Taxonomy" id="2601811"/>
    <lineage>
        <taxon>Eukaryota</taxon>
        <taxon>Fungi</taxon>
        <taxon>Dikarya</taxon>
        <taxon>Ascomycota</taxon>
        <taxon>Pezizomycotina</taxon>
        <taxon>Dothideomycetes</taxon>
        <taxon>Dothideomycetidae</taxon>
        <taxon>Myriangiales</taxon>
        <taxon>Elsinoaceae</taxon>
        <taxon>Elsinoe</taxon>
    </lineage>
</organism>
<dbReference type="InterPro" id="IPR023753">
    <property type="entry name" value="FAD/NAD-binding_dom"/>
</dbReference>
<dbReference type="PANTHER" id="PTHR43735:SF11">
    <property type="entry name" value="HYPOTHETICAL OXIDOREDUCTASE (EUROFUNG)"/>
    <property type="match status" value="1"/>
</dbReference>
<keyword evidence="3" id="KW-1185">Reference proteome</keyword>
<feature type="domain" description="FAD/NAD(P)-binding" evidence="1">
    <location>
        <begin position="6"/>
        <end position="311"/>
    </location>
</feature>
<dbReference type="GO" id="GO:0050660">
    <property type="term" value="F:flavin adenine dinucleotide binding"/>
    <property type="evidence" value="ECO:0007669"/>
    <property type="project" value="TreeGrafter"/>
</dbReference>
<accession>A0A8K0PH85</accession>
<dbReference type="GO" id="GO:0005737">
    <property type="term" value="C:cytoplasm"/>
    <property type="evidence" value="ECO:0007669"/>
    <property type="project" value="TreeGrafter"/>
</dbReference>
<gene>
    <name evidence="2" type="ORF">KVT40_004676</name>
</gene>
<sequence length="389" mass="42116">MASIQNVVVVGGSYVGINVAQQLANRLKGRLRVLLVEKNSHFQHLFAFPRFAVTTKVETRKAFIPFVPGTFANCPSGSGLVIQAAATAIEKENLRLDRKINLDGEQTDQIKFSYLVVATGTRLSAPSTLPGSEKADGVEYLVKHARKVEAAPSIAIIGGGAVGVQTATDIKELYPEKSVTLIHSRPTLMSRMNTQLDQLVKSRFEELGIATKLGSRVKLPPEGYPTDGREFDVELQDGSKVHTEFAIVCIGQTPQSDLLGSLSPEALTIDGFIKVSKTLQVANSAYRHIFALGDVADTGAHKAARPAVKQAEIVAQNIEHMIQGEALEEYDSSAPAAIHLTLGLIKSVVFRNPASQSEEPYIWHRDDGRLDMGIQGVWDRRGGGIDANL</sequence>
<reference evidence="2" key="1">
    <citation type="submission" date="2021-07" db="EMBL/GenBank/DDBJ databases">
        <title>Elsinoe batatas strain:CRI-CJ2 Genome sequencing and assembly.</title>
        <authorList>
            <person name="Huang L."/>
        </authorList>
    </citation>
    <scope>NUCLEOTIDE SEQUENCE</scope>
    <source>
        <strain evidence="2">CRI-CJ2</strain>
    </source>
</reference>
<dbReference type="SUPFAM" id="SSF51905">
    <property type="entry name" value="FAD/NAD(P)-binding domain"/>
    <property type="match status" value="1"/>
</dbReference>
<dbReference type="PRINTS" id="PR00411">
    <property type="entry name" value="PNDRDTASEI"/>
</dbReference>
<dbReference type="PANTHER" id="PTHR43735">
    <property type="entry name" value="APOPTOSIS-INDUCING FACTOR 1"/>
    <property type="match status" value="1"/>
</dbReference>
<dbReference type="GO" id="GO:0004174">
    <property type="term" value="F:electron-transferring-flavoprotein dehydrogenase activity"/>
    <property type="evidence" value="ECO:0007669"/>
    <property type="project" value="TreeGrafter"/>
</dbReference>
<comment type="caution">
    <text evidence="2">The sequence shown here is derived from an EMBL/GenBank/DDBJ whole genome shotgun (WGS) entry which is preliminary data.</text>
</comment>
<dbReference type="Pfam" id="PF07992">
    <property type="entry name" value="Pyr_redox_2"/>
    <property type="match status" value="1"/>
</dbReference>
<dbReference type="OrthoDB" id="202203at2759"/>
<dbReference type="InterPro" id="IPR036188">
    <property type="entry name" value="FAD/NAD-bd_sf"/>
</dbReference>
<evidence type="ECO:0000313" key="2">
    <source>
        <dbReference type="EMBL" id="KAG8627193.1"/>
    </source>
</evidence>